<organism evidence="1 2">
    <name type="scientific">Bacillus thuringiensis</name>
    <dbReference type="NCBI Taxonomy" id="1428"/>
    <lineage>
        <taxon>Bacteria</taxon>
        <taxon>Bacillati</taxon>
        <taxon>Bacillota</taxon>
        <taxon>Bacilli</taxon>
        <taxon>Bacillales</taxon>
        <taxon>Bacillaceae</taxon>
        <taxon>Bacillus</taxon>
        <taxon>Bacillus cereus group</taxon>
    </lineage>
</organism>
<dbReference type="Proteomes" id="UP000219897">
    <property type="component" value="Unassembled WGS sequence"/>
</dbReference>
<evidence type="ECO:0000313" key="1">
    <source>
        <dbReference type="EMBL" id="PER43994.1"/>
    </source>
</evidence>
<dbReference type="AlphaFoldDB" id="A0ABD6RW55"/>
<sequence length="97" mass="11560">MASLDIFGQQRFSIQEPHLTKIIELLQNLNQNLIFVNSLSIPFLKKSSFMIKICFTVYQIYMVKLLNQTIRYKSKICTYTERLHTFSHNIFQRIITI</sequence>
<dbReference type="EMBL" id="NTYF01000157">
    <property type="protein sequence ID" value="PER43994.1"/>
    <property type="molecule type" value="Genomic_DNA"/>
</dbReference>
<evidence type="ECO:0000313" key="2">
    <source>
        <dbReference type="Proteomes" id="UP000219897"/>
    </source>
</evidence>
<gene>
    <name evidence="1" type="ORF">CN495_29490</name>
</gene>
<comment type="caution">
    <text evidence="1">The sequence shown here is derived from an EMBL/GenBank/DDBJ whole genome shotgun (WGS) entry which is preliminary data.</text>
</comment>
<protein>
    <submittedName>
        <fullName evidence="1">Uncharacterized protein</fullName>
    </submittedName>
</protein>
<name>A0ABD6RW55_BACTU</name>
<accession>A0ABD6RW55</accession>
<reference evidence="1 2" key="1">
    <citation type="submission" date="2017-09" db="EMBL/GenBank/DDBJ databases">
        <title>Large-scale bioinformatics analysis of Bacillus genomes uncovers conserved roles of natural products in bacterial physiology.</title>
        <authorList>
            <consortium name="Agbiome Team Llc"/>
            <person name="Bleich R.M."/>
            <person name="Kirk G.J."/>
            <person name="Santa Maria K.C."/>
            <person name="Allen S.E."/>
            <person name="Farag S."/>
            <person name="Shank E.A."/>
            <person name="Bowers A."/>
        </authorList>
    </citation>
    <scope>NUCLEOTIDE SEQUENCE [LARGE SCALE GENOMIC DNA]</scope>
    <source>
        <strain evidence="1 2">AFS005140</strain>
    </source>
</reference>
<proteinExistence type="predicted"/>